<keyword evidence="2" id="KW-1185">Reference proteome</keyword>
<accession>A0A2P4Z186</accession>
<name>A0A2P4Z186_9CRYT</name>
<proteinExistence type="predicted"/>
<dbReference type="OrthoDB" id="337494at2759"/>
<dbReference type="EMBL" id="JIBK01000024">
    <property type="protein sequence ID" value="POM83832.1"/>
    <property type="molecule type" value="Genomic_DNA"/>
</dbReference>
<sequence length="223" mass="25494">MSQKINLNQGERTESKCPETLNEFSNMYKHKKMPCKSALNFGENIINMGAPSFIPEYPTAYYSNPEVMNQGINSLVDTKQLYNYSSPVGDLEKTIEHYKMSHEMGWNASNSFTPTNSGSLELFQFERRDSPVAVDTLKNYPSFERMNSGFLGLGKKPSNSIFSIGQKLERLSSNEIINNVNTLPEIGIEHEIENGDIPIVDLEQYTQFPYFEKYINFNIDQIK</sequence>
<comment type="caution">
    <text evidence="1">The sequence shown here is derived from an EMBL/GenBank/DDBJ whole genome shotgun (WGS) entry which is preliminary data.</text>
</comment>
<reference evidence="1 2" key="1">
    <citation type="submission" date="2014-04" db="EMBL/GenBank/DDBJ databases">
        <title>Comparative Genomics of Cryptosporidium Species.</title>
        <authorList>
            <person name="Silva J.C."/>
            <person name="Su Q."/>
            <person name="Chalmers R."/>
            <person name="Chibucos M.C."/>
            <person name="Elwin K."/>
            <person name="Godinez A."/>
            <person name="Guo F."/>
            <person name="Huynh K."/>
            <person name="Orvis J."/>
            <person name="Ott S."/>
            <person name="Sadzewicz L."/>
            <person name="Sengamalay N."/>
            <person name="Shetty A."/>
            <person name="Sun M."/>
            <person name="Tallon L."/>
            <person name="Xiao L."/>
            <person name="Zhang H."/>
            <person name="Fraser C.M."/>
            <person name="Zhu G."/>
            <person name="Kissinger J."/>
            <person name="Widmer G."/>
        </authorList>
    </citation>
    <scope>NUCLEOTIDE SEQUENCE [LARGE SCALE GENOMIC DNA]</scope>
    <source>
        <strain evidence="1 2">UKMEL1</strain>
    </source>
</reference>
<gene>
    <name evidence="1" type="ORF">CmeUKMEL1_09365</name>
</gene>
<dbReference type="Proteomes" id="UP000236928">
    <property type="component" value="Unassembled WGS sequence"/>
</dbReference>
<evidence type="ECO:0000313" key="2">
    <source>
        <dbReference type="Proteomes" id="UP000236928"/>
    </source>
</evidence>
<protein>
    <submittedName>
        <fullName evidence="1">Uncharacterized protein</fullName>
    </submittedName>
</protein>
<dbReference type="AlphaFoldDB" id="A0A2P4Z186"/>
<organism evidence="1 2">
    <name type="scientific">Cryptosporidium meleagridis</name>
    <dbReference type="NCBI Taxonomy" id="93969"/>
    <lineage>
        <taxon>Eukaryota</taxon>
        <taxon>Sar</taxon>
        <taxon>Alveolata</taxon>
        <taxon>Apicomplexa</taxon>
        <taxon>Conoidasida</taxon>
        <taxon>Coccidia</taxon>
        <taxon>Eucoccidiorida</taxon>
        <taxon>Eimeriorina</taxon>
        <taxon>Cryptosporidiidae</taxon>
        <taxon>Cryptosporidium</taxon>
    </lineage>
</organism>
<dbReference type="VEuPathDB" id="CryptoDB:CmeUKMEL1_09365"/>
<evidence type="ECO:0000313" key="1">
    <source>
        <dbReference type="EMBL" id="POM83832.1"/>
    </source>
</evidence>